<accession>A0ABS2TMT8</accession>
<dbReference type="PANTHER" id="PTHR34613">
    <property type="entry name" value="SLL0800 PROTEIN"/>
    <property type="match status" value="1"/>
</dbReference>
<dbReference type="RefSeq" id="WP_205356516.1">
    <property type="nucleotide sequence ID" value="NZ_JADKYB010000004.1"/>
</dbReference>
<proteinExistence type="predicted"/>
<sequence length="285" mass="31755">MVSSLHEVMHRFFQEDTGLFARAFTRIGLPFEEPVAGQPFPNDVSEVKPLERRIDTLVHLDLADGTEYLLAVEAQSKKDPSKHATWAYYASYLQQTFKMPSLLLVVCHDEATARWAEEPVDLGPPGWRTLTVRPLVLGPHNLPTITDPVEAAKDIPLAALSAIAHHKHGDAGRMLKAFYTAVKGTEENVDTFTEFVSTGLVGTQAGDIWEKLVAMDTSLFKSTTAQRLRAEDRAEALLDALAVRGVEVPEEVRQRVESCTDLDTLKRWFVRAITVEKAEDLFADD</sequence>
<name>A0ABS2TMT8_9ACTN</name>
<dbReference type="PANTHER" id="PTHR34613:SF1">
    <property type="entry name" value="SLL6017 PROTEIN"/>
    <property type="match status" value="1"/>
</dbReference>
<reference evidence="1 2" key="1">
    <citation type="submission" date="2021-01" db="EMBL/GenBank/DDBJ databases">
        <title>Streptomyces acididurans sp. nov., isolated from a peat swamp forest soil.</title>
        <authorList>
            <person name="Chantavorakit T."/>
            <person name="Duangmal K."/>
        </authorList>
    </citation>
    <scope>NUCLEOTIDE SEQUENCE [LARGE SCALE GENOMIC DNA]</scope>
    <source>
        <strain evidence="1 2">KK5PA1</strain>
    </source>
</reference>
<evidence type="ECO:0000313" key="1">
    <source>
        <dbReference type="EMBL" id="MBM9504643.1"/>
    </source>
</evidence>
<dbReference type="EMBL" id="JADKYB010000004">
    <property type="protein sequence ID" value="MBM9504643.1"/>
    <property type="molecule type" value="Genomic_DNA"/>
</dbReference>
<gene>
    <name evidence="1" type="ORF">ITX44_08840</name>
</gene>
<organism evidence="1 2">
    <name type="scientific">Actinacidiphila acididurans</name>
    <dbReference type="NCBI Taxonomy" id="2784346"/>
    <lineage>
        <taxon>Bacteria</taxon>
        <taxon>Bacillati</taxon>
        <taxon>Actinomycetota</taxon>
        <taxon>Actinomycetes</taxon>
        <taxon>Kitasatosporales</taxon>
        <taxon>Streptomycetaceae</taxon>
        <taxon>Actinacidiphila</taxon>
    </lineage>
</organism>
<keyword evidence="2" id="KW-1185">Reference proteome</keyword>
<comment type="caution">
    <text evidence="1">The sequence shown here is derived from an EMBL/GenBank/DDBJ whole genome shotgun (WGS) entry which is preliminary data.</text>
</comment>
<dbReference type="Proteomes" id="UP000749040">
    <property type="component" value="Unassembled WGS sequence"/>
</dbReference>
<evidence type="ECO:0000313" key="2">
    <source>
        <dbReference type="Proteomes" id="UP000749040"/>
    </source>
</evidence>
<protein>
    <submittedName>
        <fullName evidence="1">Uncharacterized protein</fullName>
    </submittedName>
</protein>